<gene>
    <name evidence="1" type="ORF">rCG_48277</name>
</gene>
<protein>
    <submittedName>
        <fullName evidence="1">RCG48277</fullName>
    </submittedName>
</protein>
<accession>A6HZA3</accession>
<reference evidence="2" key="1">
    <citation type="submission" date="2005-09" db="EMBL/GenBank/DDBJ databases">
        <authorList>
            <person name="Mural R.J."/>
            <person name="Li P.W."/>
            <person name="Adams M.D."/>
            <person name="Amanatides P.G."/>
            <person name="Baden-Tillson H."/>
            <person name="Barnstead M."/>
            <person name="Chin S.H."/>
            <person name="Dew I."/>
            <person name="Evans C.A."/>
            <person name="Ferriera S."/>
            <person name="Flanigan M."/>
            <person name="Fosler C."/>
            <person name="Glodek A."/>
            <person name="Gu Z."/>
            <person name="Holt R.A."/>
            <person name="Jennings D."/>
            <person name="Kraft C.L."/>
            <person name="Lu F."/>
            <person name="Nguyen T."/>
            <person name="Nusskern D.R."/>
            <person name="Pfannkoch C.M."/>
            <person name="Sitter C."/>
            <person name="Sutton G.G."/>
            <person name="Venter J.C."/>
            <person name="Wang Z."/>
            <person name="Woodage T."/>
            <person name="Zheng X.H."/>
            <person name="Zhong F."/>
        </authorList>
    </citation>
    <scope>NUCLEOTIDE SEQUENCE [LARGE SCALE GENOMIC DNA]</scope>
    <source>
        <strain>BN</strain>
        <strain evidence="2">Sprague-Dawley</strain>
    </source>
</reference>
<name>A6HZA3_RAT</name>
<dbReference type="AlphaFoldDB" id="A6HZA3"/>
<dbReference type="EMBL" id="CH473953">
    <property type="protein sequence ID" value="EDM12534.1"/>
    <property type="molecule type" value="Genomic_DNA"/>
</dbReference>
<organism evidence="1 2">
    <name type="scientific">Rattus norvegicus</name>
    <name type="common">Rat</name>
    <dbReference type="NCBI Taxonomy" id="10116"/>
    <lineage>
        <taxon>Eukaryota</taxon>
        <taxon>Metazoa</taxon>
        <taxon>Chordata</taxon>
        <taxon>Craniata</taxon>
        <taxon>Vertebrata</taxon>
        <taxon>Euteleostomi</taxon>
        <taxon>Mammalia</taxon>
        <taxon>Eutheria</taxon>
        <taxon>Euarchontoglires</taxon>
        <taxon>Glires</taxon>
        <taxon>Rodentia</taxon>
        <taxon>Myomorpha</taxon>
        <taxon>Muroidea</taxon>
        <taxon>Muridae</taxon>
        <taxon>Murinae</taxon>
        <taxon>Rattus</taxon>
    </lineage>
</organism>
<sequence>MEPSSLEVSVDSHFTRVKLAVKATTEVIKKAECV</sequence>
<dbReference type="Proteomes" id="UP000234681">
    <property type="component" value="Chromosome 1"/>
</dbReference>
<evidence type="ECO:0000313" key="2">
    <source>
        <dbReference type="Proteomes" id="UP000234681"/>
    </source>
</evidence>
<proteinExistence type="predicted"/>
<evidence type="ECO:0000313" key="1">
    <source>
        <dbReference type="EMBL" id="EDM12534.1"/>
    </source>
</evidence>